<feature type="region of interest" description="Disordered" evidence="1">
    <location>
        <begin position="545"/>
        <end position="568"/>
    </location>
</feature>
<dbReference type="OrthoDB" id="65368at2759"/>
<feature type="compositionally biased region" description="Polar residues" evidence="1">
    <location>
        <begin position="162"/>
        <end position="172"/>
    </location>
</feature>
<dbReference type="VEuPathDB" id="FungiDB:H257_06112"/>
<gene>
    <name evidence="2" type="ORF">H257_06112</name>
</gene>
<feature type="compositionally biased region" description="Polar residues" evidence="1">
    <location>
        <begin position="241"/>
        <end position="264"/>
    </location>
</feature>
<name>W4GNL6_APHAT</name>
<protein>
    <submittedName>
        <fullName evidence="2">Uncharacterized protein</fullName>
    </submittedName>
</protein>
<reference evidence="2" key="1">
    <citation type="submission" date="2013-12" db="EMBL/GenBank/DDBJ databases">
        <title>The Genome Sequence of Aphanomyces astaci APO3.</title>
        <authorList>
            <consortium name="The Broad Institute Genomics Platform"/>
            <person name="Russ C."/>
            <person name="Tyler B."/>
            <person name="van West P."/>
            <person name="Dieguez-Uribeondo J."/>
            <person name="Young S.K."/>
            <person name="Zeng Q."/>
            <person name="Gargeya S."/>
            <person name="Fitzgerald M."/>
            <person name="Abouelleil A."/>
            <person name="Alvarado L."/>
            <person name="Chapman S.B."/>
            <person name="Gainer-Dewar J."/>
            <person name="Goldberg J."/>
            <person name="Griggs A."/>
            <person name="Gujja S."/>
            <person name="Hansen M."/>
            <person name="Howarth C."/>
            <person name="Imamovic A."/>
            <person name="Ireland A."/>
            <person name="Larimer J."/>
            <person name="McCowan C."/>
            <person name="Murphy C."/>
            <person name="Pearson M."/>
            <person name="Poon T.W."/>
            <person name="Priest M."/>
            <person name="Roberts A."/>
            <person name="Saif S."/>
            <person name="Shea T."/>
            <person name="Sykes S."/>
            <person name="Wortman J."/>
            <person name="Nusbaum C."/>
            <person name="Birren B."/>
        </authorList>
    </citation>
    <scope>NUCLEOTIDE SEQUENCE [LARGE SCALE GENOMIC DNA]</scope>
    <source>
        <strain evidence="2">APO3</strain>
    </source>
</reference>
<sequence>MGDSSRGGGRKHSSQNLRPARGGSGHHIPNAAPNAGIKSGMTVEDLKRLTQKRMQDSAIAAAAATAPIHVEVLTPKARPTISVPLGTPQRVVPPPPAAFTPKTGMSVQELKQLTTLRLASQHTPTHQQQQHPLPSTPTAAPSAINPARSSDYKSMLQQYYSRVNSPTSSPGTTPKRLGGRSFTTDHPPPTSQQSPKVVHLSGSSKPGQATTRAAAVSADSRHRAQSIDIHGYMQDFIPPRTTHQQQHEQPIQSFSPRHLGNSQRHPYDAIPDPTPSLGRQGIHFEAESFPPPPPVDDTGAFYAPTALPSWSPPPMRTKTLHDSRPTLSLYQPQSGFYAAPAADDYDQQVPSSFPPPPPGLTRRPSMTVPWQVAESVLHTPQQPSGRKQIVSVPETPFHQFAQAYPQAKGPNGAPSPPRKPLHRGISGTSAAAAAAAAELNAAAPLVRQSSKELTQPQLARRGSFGNAAQMFRFRRRSKSRLDVARDLALLELNGDDVRHMSADERELLLQGSGDEYYGQERYSTSDLDDMKGSDDFVPYFNHRGGPKLSIPPPPPPMDDDSDNDEAGLPMMSPNGAKLRKVAQLARSGSLSSEDKTRVKDEIIQNSLGMMSLLPDDLASAPPGFAPQSWSKPKKSPIRPPGIVRSQSRAMSESSMSLEDRLALAAQRVAECVAKADMVEFQKAMDVLDKLRHEANQLMQQ</sequence>
<feature type="region of interest" description="Disordered" evidence="1">
    <location>
        <begin position="162"/>
        <end position="221"/>
    </location>
</feature>
<feature type="compositionally biased region" description="Polar residues" evidence="1">
    <location>
        <begin position="103"/>
        <end position="118"/>
    </location>
</feature>
<dbReference type="RefSeq" id="XP_009829526.1">
    <property type="nucleotide sequence ID" value="XM_009831224.1"/>
</dbReference>
<dbReference type="GeneID" id="20808108"/>
<feature type="region of interest" description="Disordered" evidence="1">
    <location>
        <begin position="623"/>
        <end position="651"/>
    </location>
</feature>
<feature type="compositionally biased region" description="Polar residues" evidence="1">
    <location>
        <begin position="191"/>
        <end position="211"/>
    </location>
</feature>
<feature type="region of interest" description="Disordered" evidence="1">
    <location>
        <begin position="240"/>
        <end position="264"/>
    </location>
</feature>
<dbReference type="AlphaFoldDB" id="W4GNL6"/>
<feature type="region of interest" description="Disordered" evidence="1">
    <location>
        <begin position="1"/>
        <end position="40"/>
    </location>
</feature>
<organism evidence="2">
    <name type="scientific">Aphanomyces astaci</name>
    <name type="common">Crayfish plague agent</name>
    <dbReference type="NCBI Taxonomy" id="112090"/>
    <lineage>
        <taxon>Eukaryota</taxon>
        <taxon>Sar</taxon>
        <taxon>Stramenopiles</taxon>
        <taxon>Oomycota</taxon>
        <taxon>Saprolegniomycetes</taxon>
        <taxon>Saprolegniales</taxon>
        <taxon>Verrucalvaceae</taxon>
        <taxon>Aphanomyces</taxon>
    </lineage>
</organism>
<proteinExistence type="predicted"/>
<feature type="region of interest" description="Disordered" evidence="1">
    <location>
        <begin position="80"/>
        <end position="147"/>
    </location>
</feature>
<evidence type="ECO:0000256" key="1">
    <source>
        <dbReference type="SAM" id="MobiDB-lite"/>
    </source>
</evidence>
<dbReference type="EMBL" id="KI913125">
    <property type="protein sequence ID" value="ETV80579.1"/>
    <property type="molecule type" value="Genomic_DNA"/>
</dbReference>
<accession>W4GNL6</accession>
<evidence type="ECO:0000313" key="2">
    <source>
        <dbReference type="EMBL" id="ETV80579.1"/>
    </source>
</evidence>
<feature type="region of interest" description="Disordered" evidence="1">
    <location>
        <begin position="404"/>
        <end position="428"/>
    </location>
</feature>
<feature type="compositionally biased region" description="Low complexity" evidence="1">
    <location>
        <begin position="120"/>
        <end position="143"/>
    </location>
</feature>